<evidence type="ECO:0000259" key="3">
    <source>
        <dbReference type="Pfam" id="PF12539"/>
    </source>
</evidence>
<gene>
    <name evidence="4" type="ORF">BQ2448_6735</name>
</gene>
<dbReference type="GO" id="GO:1990644">
    <property type="term" value="F:microtubule site clamp"/>
    <property type="evidence" value="ECO:0007669"/>
    <property type="project" value="TreeGrafter"/>
</dbReference>
<name>A0A238FQM4_9BASI</name>
<dbReference type="Gene3D" id="3.90.1150.80">
    <property type="match status" value="1"/>
</dbReference>
<accession>A0A238FQM4</accession>
<protein>
    <submittedName>
        <fullName evidence="4">BQ2448_6735 protein</fullName>
    </submittedName>
</protein>
<dbReference type="Proteomes" id="UP000198372">
    <property type="component" value="Unassembled WGS sequence"/>
</dbReference>
<dbReference type="AlphaFoldDB" id="A0A238FQM4"/>
<feature type="coiled-coil region" evidence="1">
    <location>
        <begin position="310"/>
        <end position="337"/>
    </location>
</feature>
<dbReference type="CDD" id="cd23787">
    <property type="entry name" value="RWD_CSM1"/>
    <property type="match status" value="1"/>
</dbReference>
<dbReference type="GO" id="GO:0045144">
    <property type="term" value="P:meiotic sister chromatid segregation"/>
    <property type="evidence" value="ECO:0007669"/>
    <property type="project" value="TreeGrafter"/>
</dbReference>
<dbReference type="GO" id="GO:0034506">
    <property type="term" value="C:chromosome, centromeric core domain"/>
    <property type="evidence" value="ECO:0007669"/>
    <property type="project" value="TreeGrafter"/>
</dbReference>
<dbReference type="InterPro" id="IPR020981">
    <property type="entry name" value="Csm1/Pcs1_C"/>
</dbReference>
<evidence type="ECO:0000256" key="1">
    <source>
        <dbReference type="SAM" id="Coils"/>
    </source>
</evidence>
<feature type="compositionally biased region" description="Basic residues" evidence="2">
    <location>
        <begin position="124"/>
        <end position="134"/>
    </location>
</feature>
<dbReference type="GO" id="GO:0072686">
    <property type="term" value="C:mitotic spindle"/>
    <property type="evidence" value="ECO:0007669"/>
    <property type="project" value="TreeGrafter"/>
</dbReference>
<evidence type="ECO:0000313" key="5">
    <source>
        <dbReference type="Proteomes" id="UP000198372"/>
    </source>
</evidence>
<sequence>MARQPSHHHHYDSQDDPTVKAHKENRQPLTNAKAKSNAMGKQHASTMTATTTTTSKRKPNQVTTQARGGNKNNTSRKGRAHSESEIEDEEDDEQVVLETQAQDEDEDDMDVDVETKKNSSGQKGNKKAAGKKGKAVVVEEVEDDEDDDDDEPRLSSREKRMLAKLELTQKNLKQTQEAFAQLSEMRTTKAEESEAALTQLASERQAAAMSMIDNYKHENDSLRNELASLRARRAAGINVTDGERIEELLHVIEGHGEEKQAFQARISELEEHSAAAQLEERRKLQERDHKWQKEMDRIVKAKDDEAHRLNGQLKMELHQARQELEAEVEHSKTLQARAKGVAASAATSASSSSAAELSRAADELATIKRQVALSEDLTGFSVVSVKQEDGYSVYSAILNDYLTQTGGTSTEWHVSGLTFKLAFYEDGTCGYNPDVDPERDAVLADLLPAEMQRYMRFDADLCSEWFRRLWFAVNKLKA</sequence>
<feature type="compositionally biased region" description="Low complexity" evidence="2">
    <location>
        <begin position="44"/>
        <end position="54"/>
    </location>
</feature>
<dbReference type="PANTHER" id="PTHR28006">
    <property type="entry name" value="MONOPOLIN COMPLEX SUBUNIT CSM1"/>
    <property type="match status" value="1"/>
</dbReference>
<dbReference type="GO" id="GO:0005730">
    <property type="term" value="C:nucleolus"/>
    <property type="evidence" value="ECO:0007669"/>
    <property type="project" value="TreeGrafter"/>
</dbReference>
<organism evidence="4 5">
    <name type="scientific">Microbotryum intermedium</name>
    <dbReference type="NCBI Taxonomy" id="269621"/>
    <lineage>
        <taxon>Eukaryota</taxon>
        <taxon>Fungi</taxon>
        <taxon>Dikarya</taxon>
        <taxon>Basidiomycota</taxon>
        <taxon>Pucciniomycotina</taxon>
        <taxon>Microbotryomycetes</taxon>
        <taxon>Microbotryales</taxon>
        <taxon>Microbotryaceae</taxon>
        <taxon>Microbotryum</taxon>
    </lineage>
</organism>
<feature type="compositionally biased region" description="Polar residues" evidence="2">
    <location>
        <begin position="60"/>
        <end position="73"/>
    </location>
</feature>
<feature type="domain" description="Monopolin complex subunit Csm1/Pcs1 C-terminal" evidence="3">
    <location>
        <begin position="373"/>
        <end position="458"/>
    </location>
</feature>
<proteinExistence type="predicted"/>
<feature type="coiled-coil region" evidence="1">
    <location>
        <begin position="158"/>
        <end position="279"/>
    </location>
</feature>
<reference evidence="5" key="1">
    <citation type="submission" date="2016-09" db="EMBL/GenBank/DDBJ databases">
        <authorList>
            <person name="Jeantristanb JTB J.-T."/>
            <person name="Ricardo R."/>
        </authorList>
    </citation>
    <scope>NUCLEOTIDE SEQUENCE [LARGE SCALE GENOMIC DNA]</scope>
</reference>
<feature type="compositionally biased region" description="Basic and acidic residues" evidence="2">
    <location>
        <begin position="11"/>
        <end position="26"/>
    </location>
</feature>
<dbReference type="EMBL" id="FMSP01000020">
    <property type="protein sequence ID" value="SCV74303.1"/>
    <property type="molecule type" value="Genomic_DNA"/>
</dbReference>
<dbReference type="GO" id="GO:0033551">
    <property type="term" value="C:monopolin complex"/>
    <property type="evidence" value="ECO:0007669"/>
    <property type="project" value="InterPro"/>
</dbReference>
<dbReference type="Pfam" id="PF12539">
    <property type="entry name" value="Csm1"/>
    <property type="match status" value="1"/>
</dbReference>
<dbReference type="OrthoDB" id="2431049at2759"/>
<evidence type="ECO:0000313" key="4">
    <source>
        <dbReference type="EMBL" id="SCV74303.1"/>
    </source>
</evidence>
<feature type="region of interest" description="Disordered" evidence="2">
    <location>
        <begin position="1"/>
        <end position="157"/>
    </location>
</feature>
<dbReference type="PANTHER" id="PTHR28006:SF1">
    <property type="entry name" value="MONOPOLIN COMPLEX SUBUNIT CSM1"/>
    <property type="match status" value="1"/>
</dbReference>
<keyword evidence="5" id="KW-1185">Reference proteome</keyword>
<feature type="compositionally biased region" description="Basic residues" evidence="2">
    <location>
        <begin position="1"/>
        <end position="10"/>
    </location>
</feature>
<evidence type="ECO:0000256" key="2">
    <source>
        <dbReference type="SAM" id="MobiDB-lite"/>
    </source>
</evidence>
<feature type="compositionally biased region" description="Acidic residues" evidence="2">
    <location>
        <begin position="139"/>
        <end position="151"/>
    </location>
</feature>
<keyword evidence="1" id="KW-0175">Coiled coil</keyword>
<dbReference type="InterPro" id="IPR040349">
    <property type="entry name" value="Csm1/Pcs1"/>
</dbReference>
<feature type="compositionally biased region" description="Acidic residues" evidence="2">
    <location>
        <begin position="85"/>
        <end position="112"/>
    </location>
</feature>
<dbReference type="GO" id="GO:0051315">
    <property type="term" value="P:attachment of mitotic spindle microtubules to kinetochore"/>
    <property type="evidence" value="ECO:0007669"/>
    <property type="project" value="TreeGrafter"/>
</dbReference>
<dbReference type="InterPro" id="IPR038608">
    <property type="entry name" value="Csm1/Pcs1_C_sf"/>
</dbReference>